<dbReference type="Pfam" id="PF00134">
    <property type="entry name" value="Cyclin_N"/>
    <property type="match status" value="1"/>
</dbReference>
<reference evidence="3 4" key="1">
    <citation type="journal article" date="2022" name="G3 (Bethesda)">
        <title>Enemy or ally: a genomic approach to elucidate the lifestyle of Phyllosticta citrichinaensis.</title>
        <authorList>
            <person name="Buijs V.A."/>
            <person name="Groenewald J.Z."/>
            <person name="Haridas S."/>
            <person name="LaButti K.M."/>
            <person name="Lipzen A."/>
            <person name="Martin F.M."/>
            <person name="Barry K."/>
            <person name="Grigoriev I.V."/>
            <person name="Crous P.W."/>
            <person name="Seidl M.F."/>
        </authorList>
    </citation>
    <scope>NUCLEOTIDE SEQUENCE [LARGE SCALE GENOMIC DNA]</scope>
    <source>
        <strain evidence="3 4">CBS 129764</strain>
    </source>
</reference>
<feature type="domain" description="Cyclin N-terminal" evidence="2">
    <location>
        <begin position="24"/>
        <end position="118"/>
    </location>
</feature>
<gene>
    <name evidence="3" type="ORF">IWX90DRAFT_164433</name>
</gene>
<keyword evidence="4" id="KW-1185">Reference proteome</keyword>
<dbReference type="Proteomes" id="UP001456524">
    <property type="component" value="Unassembled WGS sequence"/>
</dbReference>
<dbReference type="InterPro" id="IPR036915">
    <property type="entry name" value="Cyclin-like_sf"/>
</dbReference>
<name>A0ABR1Y0K8_9PEZI</name>
<sequence>MTDFYAGVPGLQVTNPIPSPGYVLLYLCRVLHMKDETLALAYAYFKRCLKATIPPKTSPAPWIDAHTFALTCLNLAAKMTDVPPQQLPMILVASWRLLRRGAQSPFPPWDQCSSSRLAGCPLFCSLRNAIDAAETFVLRVLAFNIHFDTPVQYDQMYLTRALLVAGAKSQKPNEDNSNPTPRDGVKLEPQLEEGEDNGTEAPQHGGNSNPTAWDGVKLEPQLEEGEDNGTEAPQHGGNSNPTTWDGVKLEPQLEEGEDNGTEAPQHGEDKWGRTLIENLPTHIKQQIRGLSQRIRGLSLEACVLSRRAPHISALHLLSAS</sequence>
<dbReference type="InterPro" id="IPR006671">
    <property type="entry name" value="Cyclin_N"/>
</dbReference>
<comment type="caution">
    <text evidence="3">The sequence shown here is derived from an EMBL/GenBank/DDBJ whole genome shotgun (WGS) entry which is preliminary data.</text>
</comment>
<accession>A0ABR1Y0K8</accession>
<evidence type="ECO:0000313" key="3">
    <source>
        <dbReference type="EMBL" id="KAK8174111.1"/>
    </source>
</evidence>
<dbReference type="EMBL" id="JBBWUH010000003">
    <property type="protein sequence ID" value="KAK8174111.1"/>
    <property type="molecule type" value="Genomic_DNA"/>
</dbReference>
<evidence type="ECO:0000256" key="1">
    <source>
        <dbReference type="SAM" id="MobiDB-lite"/>
    </source>
</evidence>
<protein>
    <recommendedName>
        <fullName evidence="2">Cyclin N-terminal domain-containing protein</fullName>
    </recommendedName>
</protein>
<feature type="region of interest" description="Disordered" evidence="1">
    <location>
        <begin position="192"/>
        <end position="246"/>
    </location>
</feature>
<evidence type="ECO:0000313" key="4">
    <source>
        <dbReference type="Proteomes" id="UP001456524"/>
    </source>
</evidence>
<organism evidence="3 4">
    <name type="scientific">Phyllosticta citrichinensis</name>
    <dbReference type="NCBI Taxonomy" id="1130410"/>
    <lineage>
        <taxon>Eukaryota</taxon>
        <taxon>Fungi</taxon>
        <taxon>Dikarya</taxon>
        <taxon>Ascomycota</taxon>
        <taxon>Pezizomycotina</taxon>
        <taxon>Dothideomycetes</taxon>
        <taxon>Dothideomycetes incertae sedis</taxon>
        <taxon>Botryosphaeriales</taxon>
        <taxon>Phyllostictaceae</taxon>
        <taxon>Phyllosticta</taxon>
    </lineage>
</organism>
<evidence type="ECO:0000259" key="2">
    <source>
        <dbReference type="Pfam" id="PF00134"/>
    </source>
</evidence>
<dbReference type="Gene3D" id="1.10.472.10">
    <property type="entry name" value="Cyclin-like"/>
    <property type="match status" value="1"/>
</dbReference>
<dbReference type="SUPFAM" id="SSF47954">
    <property type="entry name" value="Cyclin-like"/>
    <property type="match status" value="1"/>
</dbReference>
<proteinExistence type="predicted"/>